<dbReference type="AlphaFoldDB" id="A0A4Y7KIP0"/>
<dbReference type="InterPro" id="IPR001810">
    <property type="entry name" value="F-box_dom"/>
</dbReference>
<dbReference type="InterPro" id="IPR044595">
    <property type="entry name" value="KMD1-4"/>
</dbReference>
<name>A0A4Y7KIP0_PAPSO</name>
<feature type="domain" description="F-box" evidence="1">
    <location>
        <begin position="5"/>
        <end position="44"/>
    </location>
</feature>
<dbReference type="SUPFAM" id="SSF81383">
    <property type="entry name" value="F-box domain"/>
    <property type="match status" value="1"/>
</dbReference>
<dbReference type="Gramene" id="RZC71928">
    <property type="protein sequence ID" value="RZC71928"/>
    <property type="gene ID" value="C5167_035249"/>
</dbReference>
<dbReference type="GO" id="GO:2000762">
    <property type="term" value="P:regulation of phenylpropanoid metabolic process"/>
    <property type="evidence" value="ECO:0007669"/>
    <property type="project" value="InterPro"/>
</dbReference>
<evidence type="ECO:0000259" key="1">
    <source>
        <dbReference type="Pfam" id="PF00646"/>
    </source>
</evidence>
<dbReference type="PANTHER" id="PTHR46407:SF3">
    <property type="entry name" value="OS02G0208700 PROTEIN"/>
    <property type="match status" value="1"/>
</dbReference>
<gene>
    <name evidence="2" type="ORF">C5167_035249</name>
</gene>
<dbReference type="PANTHER" id="PTHR46407">
    <property type="entry name" value="OS02G0208700 PROTEIN"/>
    <property type="match status" value="1"/>
</dbReference>
<sequence length="117" mass="13227">MEIIPGLPNEIGRECLIRVPYDRFATLICVSRKWKQEVKSPEFLPRRKTSGLNQSTIALVQTDPTNFITTTNNSQISTTTPKYRLCLYEPGKSERITLPAMTMDCHSFVNVPVLVGI</sequence>
<accession>A0A4Y7KIP0</accession>
<organism evidence="2 3">
    <name type="scientific">Papaver somniferum</name>
    <name type="common">Opium poppy</name>
    <dbReference type="NCBI Taxonomy" id="3469"/>
    <lineage>
        <taxon>Eukaryota</taxon>
        <taxon>Viridiplantae</taxon>
        <taxon>Streptophyta</taxon>
        <taxon>Embryophyta</taxon>
        <taxon>Tracheophyta</taxon>
        <taxon>Spermatophyta</taxon>
        <taxon>Magnoliopsida</taxon>
        <taxon>Ranunculales</taxon>
        <taxon>Papaveraceae</taxon>
        <taxon>Papaveroideae</taxon>
        <taxon>Papaver</taxon>
    </lineage>
</organism>
<keyword evidence="3" id="KW-1185">Reference proteome</keyword>
<protein>
    <recommendedName>
        <fullName evidence="1">F-box domain-containing protein</fullName>
    </recommendedName>
</protein>
<dbReference type="InterPro" id="IPR036047">
    <property type="entry name" value="F-box-like_dom_sf"/>
</dbReference>
<dbReference type="Pfam" id="PF00646">
    <property type="entry name" value="F-box"/>
    <property type="match status" value="1"/>
</dbReference>
<evidence type="ECO:0000313" key="2">
    <source>
        <dbReference type="EMBL" id="RZC71928.1"/>
    </source>
</evidence>
<reference evidence="2 3" key="1">
    <citation type="journal article" date="2018" name="Science">
        <title>The opium poppy genome and morphinan production.</title>
        <authorList>
            <person name="Guo L."/>
            <person name="Winzer T."/>
            <person name="Yang X."/>
            <person name="Li Y."/>
            <person name="Ning Z."/>
            <person name="He Z."/>
            <person name="Teodor R."/>
            <person name="Lu Y."/>
            <person name="Bowser T.A."/>
            <person name="Graham I.A."/>
            <person name="Ye K."/>
        </authorList>
    </citation>
    <scope>NUCLEOTIDE SEQUENCE [LARGE SCALE GENOMIC DNA]</scope>
    <source>
        <strain evidence="3">cv. HN1</strain>
        <tissue evidence="2">Leaves</tissue>
    </source>
</reference>
<dbReference type="GO" id="GO:0080037">
    <property type="term" value="P:negative regulation of cytokinin-activated signaling pathway"/>
    <property type="evidence" value="ECO:0007669"/>
    <property type="project" value="InterPro"/>
</dbReference>
<dbReference type="EMBL" id="CM010721">
    <property type="protein sequence ID" value="RZC71928.1"/>
    <property type="molecule type" value="Genomic_DNA"/>
</dbReference>
<proteinExistence type="predicted"/>
<dbReference type="Proteomes" id="UP000316621">
    <property type="component" value="Chromosome 7"/>
</dbReference>
<dbReference type="CDD" id="cd22152">
    <property type="entry name" value="F-box_AtAFR-like"/>
    <property type="match status" value="1"/>
</dbReference>
<evidence type="ECO:0000313" key="3">
    <source>
        <dbReference type="Proteomes" id="UP000316621"/>
    </source>
</evidence>